<gene>
    <name evidence="3" type="ORF">UV73_C0003G0031</name>
</gene>
<dbReference type="EMBL" id="LCFP01000003">
    <property type="protein sequence ID" value="KKS98089.1"/>
    <property type="molecule type" value="Genomic_DNA"/>
</dbReference>
<sequence>MGRGLPHLFFEKLRIIFVIVFIALLAAFGLEFTQNDWDLGKLWETKSFQESKVSRDTAGNILFDKLGNITTDKSKGKIADDYNCADFSTKPEAQAFFEKVGGTGNDINRLDGDKDGEACESLPKGNTL</sequence>
<feature type="domain" description="Excalibur calcium-binding" evidence="2">
    <location>
        <begin position="80"/>
        <end position="120"/>
    </location>
</feature>
<protein>
    <recommendedName>
        <fullName evidence="2">Excalibur calcium-binding domain-containing protein</fullName>
    </recommendedName>
</protein>
<comment type="caution">
    <text evidence="3">The sequence shown here is derived from an EMBL/GenBank/DDBJ whole genome shotgun (WGS) entry which is preliminary data.</text>
</comment>
<organism evidence="3 4">
    <name type="scientific">Candidatus Gottesmanbacteria bacterium GW2011_GWA2_43_14</name>
    <dbReference type="NCBI Taxonomy" id="1618443"/>
    <lineage>
        <taxon>Bacteria</taxon>
        <taxon>Candidatus Gottesmaniibacteriota</taxon>
    </lineage>
</organism>
<dbReference type="Pfam" id="PF05901">
    <property type="entry name" value="Excalibur"/>
    <property type="match status" value="1"/>
</dbReference>
<evidence type="ECO:0000259" key="2">
    <source>
        <dbReference type="SMART" id="SM00894"/>
    </source>
</evidence>
<accession>A0A0G1DKC8</accession>
<keyword evidence="1" id="KW-1133">Transmembrane helix</keyword>
<dbReference type="STRING" id="1618443.UV73_C0003G0031"/>
<dbReference type="SMART" id="SM00894">
    <property type="entry name" value="Excalibur"/>
    <property type="match status" value="1"/>
</dbReference>
<evidence type="ECO:0000313" key="4">
    <source>
        <dbReference type="Proteomes" id="UP000034894"/>
    </source>
</evidence>
<proteinExistence type="predicted"/>
<reference evidence="3 4" key="1">
    <citation type="journal article" date="2015" name="Nature">
        <title>rRNA introns, odd ribosomes, and small enigmatic genomes across a large radiation of phyla.</title>
        <authorList>
            <person name="Brown C.T."/>
            <person name="Hug L.A."/>
            <person name="Thomas B.C."/>
            <person name="Sharon I."/>
            <person name="Castelle C.J."/>
            <person name="Singh A."/>
            <person name="Wilkins M.J."/>
            <person name="Williams K.H."/>
            <person name="Banfield J.F."/>
        </authorList>
    </citation>
    <scope>NUCLEOTIDE SEQUENCE [LARGE SCALE GENOMIC DNA]</scope>
</reference>
<evidence type="ECO:0000256" key="1">
    <source>
        <dbReference type="SAM" id="Phobius"/>
    </source>
</evidence>
<dbReference type="InterPro" id="IPR008613">
    <property type="entry name" value="Excalibur_Ca-bd_domain"/>
</dbReference>
<keyword evidence="1" id="KW-0472">Membrane</keyword>
<evidence type="ECO:0000313" key="3">
    <source>
        <dbReference type="EMBL" id="KKS98089.1"/>
    </source>
</evidence>
<dbReference type="AlphaFoldDB" id="A0A0G1DKC8"/>
<feature type="transmembrane region" description="Helical" evidence="1">
    <location>
        <begin position="15"/>
        <end position="33"/>
    </location>
</feature>
<dbReference type="Proteomes" id="UP000034894">
    <property type="component" value="Unassembled WGS sequence"/>
</dbReference>
<name>A0A0G1DKC8_9BACT</name>
<keyword evidence="1" id="KW-0812">Transmembrane</keyword>